<reference evidence="2 3" key="1">
    <citation type="journal article" date="2018" name="Mol. Biol. Evol.">
        <title>Broad Genomic Sampling Reveals a Smut Pathogenic Ancestry of the Fungal Clade Ustilaginomycotina.</title>
        <authorList>
            <person name="Kijpornyongpan T."/>
            <person name="Mondo S.J."/>
            <person name="Barry K."/>
            <person name="Sandor L."/>
            <person name="Lee J."/>
            <person name="Lipzen A."/>
            <person name="Pangilinan J."/>
            <person name="LaButti K."/>
            <person name="Hainaut M."/>
            <person name="Henrissat B."/>
            <person name="Grigoriev I.V."/>
            <person name="Spatafora J.W."/>
            <person name="Aime M.C."/>
        </authorList>
    </citation>
    <scope>NUCLEOTIDE SEQUENCE [LARGE SCALE GENOMIC DNA]</scope>
    <source>
        <strain evidence="2 3">MCA 3645</strain>
    </source>
</reference>
<sequence length="182" mass="19581">MCLAAQMQSRGPATPSNPVQLFPIWPDPVLYFRCRGCFQNRKATASSVSMEACMPGSYQPTTQAVRQAKGSGPCKTAPHHSRLTSLNGLAHGEALSVYFTAPYCTVPLIACVWPPRAFASCLRIDTHFRTGSRLTRTPQRSYCGNPSQTTAVINVIALAFAIGMICLGTLACSRSLSAHTLS</sequence>
<dbReference type="EMBL" id="KZ819188">
    <property type="protein sequence ID" value="PWZ02467.1"/>
    <property type="molecule type" value="Genomic_DNA"/>
</dbReference>
<dbReference type="Proteomes" id="UP000246740">
    <property type="component" value="Unassembled WGS sequence"/>
</dbReference>
<accession>A0A317XVY1</accession>
<keyword evidence="1" id="KW-1133">Transmembrane helix</keyword>
<keyword evidence="3" id="KW-1185">Reference proteome</keyword>
<dbReference type="AlphaFoldDB" id="A0A317XVY1"/>
<gene>
    <name evidence="2" type="ORF">BCV70DRAFT_647</name>
</gene>
<name>A0A317XVY1_9BASI</name>
<feature type="transmembrane region" description="Helical" evidence="1">
    <location>
        <begin position="151"/>
        <end position="172"/>
    </location>
</feature>
<organism evidence="2 3">
    <name type="scientific">Testicularia cyperi</name>
    <dbReference type="NCBI Taxonomy" id="1882483"/>
    <lineage>
        <taxon>Eukaryota</taxon>
        <taxon>Fungi</taxon>
        <taxon>Dikarya</taxon>
        <taxon>Basidiomycota</taxon>
        <taxon>Ustilaginomycotina</taxon>
        <taxon>Ustilaginomycetes</taxon>
        <taxon>Ustilaginales</taxon>
        <taxon>Anthracoideaceae</taxon>
        <taxon>Testicularia</taxon>
    </lineage>
</organism>
<evidence type="ECO:0000313" key="2">
    <source>
        <dbReference type="EMBL" id="PWZ02467.1"/>
    </source>
</evidence>
<proteinExistence type="predicted"/>
<evidence type="ECO:0000313" key="3">
    <source>
        <dbReference type="Proteomes" id="UP000246740"/>
    </source>
</evidence>
<dbReference type="InParanoid" id="A0A317XVY1"/>
<keyword evidence="1" id="KW-0472">Membrane</keyword>
<evidence type="ECO:0000256" key="1">
    <source>
        <dbReference type="SAM" id="Phobius"/>
    </source>
</evidence>
<protein>
    <submittedName>
        <fullName evidence="2">Uncharacterized protein</fullName>
    </submittedName>
</protein>
<keyword evidence="1" id="KW-0812">Transmembrane</keyword>